<reference evidence="3" key="1">
    <citation type="submission" date="2020-01" db="EMBL/GenBank/DDBJ databases">
        <title>Sphingomonas sp. strain CSW-10.</title>
        <authorList>
            <person name="Chen W.-M."/>
        </authorList>
    </citation>
    <scope>NUCLEOTIDE SEQUENCE [LARGE SCALE GENOMIC DNA]</scope>
    <source>
        <strain evidence="3">CCP-1</strain>
    </source>
</reference>
<evidence type="ECO:0000256" key="1">
    <source>
        <dbReference type="SAM" id="Phobius"/>
    </source>
</evidence>
<accession>A0ABW9Y4N8</accession>
<dbReference type="RefSeq" id="WP_161766375.1">
    <property type="nucleotide sequence ID" value="NZ_JAAATW010000001.1"/>
</dbReference>
<proteinExistence type="predicted"/>
<feature type="transmembrane region" description="Helical" evidence="1">
    <location>
        <begin position="36"/>
        <end position="54"/>
    </location>
</feature>
<keyword evidence="1" id="KW-0472">Membrane</keyword>
<keyword evidence="1" id="KW-1133">Transmembrane helix</keyword>
<evidence type="ECO:0000313" key="3">
    <source>
        <dbReference type="Proteomes" id="UP001517376"/>
    </source>
</evidence>
<evidence type="ECO:0000313" key="2">
    <source>
        <dbReference type="EMBL" id="NBE07463.1"/>
    </source>
</evidence>
<gene>
    <name evidence="2" type="ORF">GU920_07945</name>
</gene>
<keyword evidence="1" id="KW-0812">Transmembrane</keyword>
<dbReference type="Proteomes" id="UP001517376">
    <property type="component" value="Unassembled WGS sequence"/>
</dbReference>
<sequence length="58" mass="6088">MIGPQVFLGLTRSEAGAADPGAGRVLRRPRNEKAKVAGATFAFVCGAVCLWLTICLRA</sequence>
<keyword evidence="3" id="KW-1185">Reference proteome</keyword>
<protein>
    <submittedName>
        <fullName evidence="2">Uncharacterized protein</fullName>
    </submittedName>
</protein>
<comment type="caution">
    <text evidence="2">The sequence shown here is derived from an EMBL/GenBank/DDBJ whole genome shotgun (WGS) entry which is preliminary data.</text>
</comment>
<organism evidence="2 3">
    <name type="scientific">Paragemmobacter ruber</name>
    <dbReference type="NCBI Taxonomy" id="1985673"/>
    <lineage>
        <taxon>Bacteria</taxon>
        <taxon>Pseudomonadati</taxon>
        <taxon>Pseudomonadota</taxon>
        <taxon>Alphaproteobacteria</taxon>
        <taxon>Rhodobacterales</taxon>
        <taxon>Paracoccaceae</taxon>
        <taxon>Paragemmobacter</taxon>
    </lineage>
</organism>
<dbReference type="EMBL" id="JAAATW010000001">
    <property type="protein sequence ID" value="NBE07463.1"/>
    <property type="molecule type" value="Genomic_DNA"/>
</dbReference>
<name>A0ABW9Y4N8_9RHOB</name>